<organism evidence="2 3">
    <name type="scientific">Phytophthora cactorum</name>
    <dbReference type="NCBI Taxonomy" id="29920"/>
    <lineage>
        <taxon>Eukaryota</taxon>
        <taxon>Sar</taxon>
        <taxon>Stramenopiles</taxon>
        <taxon>Oomycota</taxon>
        <taxon>Peronosporomycetes</taxon>
        <taxon>Peronosporales</taxon>
        <taxon>Peronosporaceae</taxon>
        <taxon>Phytophthora</taxon>
    </lineage>
</organism>
<evidence type="ECO:0008006" key="4">
    <source>
        <dbReference type="Google" id="ProtNLM"/>
    </source>
</evidence>
<name>A0A8T1UW12_9STRA</name>
<sequence length="99" mass="11216">MQLRRLYLRYYPPALRLEYVHSNGQADLKTIDLPNLSAESNIALLAQQLVHQERLLTKATLSKIKPPTKQCIPAAFSATIPPTTDDQHGLQQERQTSSY</sequence>
<accession>A0A8T1UW12</accession>
<dbReference type="VEuPathDB" id="FungiDB:PC110_g11959"/>
<dbReference type="Proteomes" id="UP000688947">
    <property type="component" value="Unassembled WGS sequence"/>
</dbReference>
<gene>
    <name evidence="2" type="ORF">JG687_00003509</name>
</gene>
<dbReference type="AlphaFoldDB" id="A0A8T1UW12"/>
<reference evidence="2" key="1">
    <citation type="submission" date="2021-01" db="EMBL/GenBank/DDBJ databases">
        <title>Phytophthora aleatoria, a newly-described species from Pinus radiata is distinct from Phytophthora cactorum isolates based on comparative genomics.</title>
        <authorList>
            <person name="Mcdougal R."/>
            <person name="Panda P."/>
            <person name="Williams N."/>
            <person name="Studholme D.J."/>
        </authorList>
    </citation>
    <scope>NUCLEOTIDE SEQUENCE</scope>
    <source>
        <strain evidence="2">NZFS 3830</strain>
    </source>
</reference>
<feature type="compositionally biased region" description="Polar residues" evidence="1">
    <location>
        <begin position="80"/>
        <end position="99"/>
    </location>
</feature>
<evidence type="ECO:0000313" key="3">
    <source>
        <dbReference type="Proteomes" id="UP000688947"/>
    </source>
</evidence>
<dbReference type="OrthoDB" id="674604at2759"/>
<evidence type="ECO:0000256" key="1">
    <source>
        <dbReference type="SAM" id="MobiDB-lite"/>
    </source>
</evidence>
<dbReference type="EMBL" id="JAENGZ010000109">
    <property type="protein sequence ID" value="KAG6968906.1"/>
    <property type="molecule type" value="Genomic_DNA"/>
</dbReference>
<comment type="caution">
    <text evidence="2">The sequence shown here is derived from an EMBL/GenBank/DDBJ whole genome shotgun (WGS) entry which is preliminary data.</text>
</comment>
<evidence type="ECO:0000313" key="2">
    <source>
        <dbReference type="EMBL" id="KAG6968906.1"/>
    </source>
</evidence>
<proteinExistence type="predicted"/>
<protein>
    <recommendedName>
        <fullName evidence="4">Centrosomal protein of 19 kDa</fullName>
    </recommendedName>
</protein>
<feature type="region of interest" description="Disordered" evidence="1">
    <location>
        <begin position="78"/>
        <end position="99"/>
    </location>
</feature>